<sequence>MVSSPLNFTMIMGFHEKIKRKKTDVKEVVKEVIVLVPVLVNADGVEGGGRKQGRGGWGRWTRARRERRDKRIREAFEGIGGSELGMVKVKKMALLIELG</sequence>
<evidence type="ECO:0000313" key="1">
    <source>
        <dbReference type="EMBL" id="KAI8002998.1"/>
    </source>
</evidence>
<accession>A0ACC0GR67</accession>
<protein>
    <submittedName>
        <fullName evidence="1">Uncharacterized protein</fullName>
    </submittedName>
</protein>
<organism evidence="1 2">
    <name type="scientific">Camellia lanceoleosa</name>
    <dbReference type="NCBI Taxonomy" id="1840588"/>
    <lineage>
        <taxon>Eukaryota</taxon>
        <taxon>Viridiplantae</taxon>
        <taxon>Streptophyta</taxon>
        <taxon>Embryophyta</taxon>
        <taxon>Tracheophyta</taxon>
        <taxon>Spermatophyta</taxon>
        <taxon>Magnoliopsida</taxon>
        <taxon>eudicotyledons</taxon>
        <taxon>Gunneridae</taxon>
        <taxon>Pentapetalae</taxon>
        <taxon>asterids</taxon>
        <taxon>Ericales</taxon>
        <taxon>Theaceae</taxon>
        <taxon>Camellia</taxon>
    </lineage>
</organism>
<keyword evidence="2" id="KW-1185">Reference proteome</keyword>
<dbReference type="EMBL" id="CM045766">
    <property type="protein sequence ID" value="KAI8002998.1"/>
    <property type="molecule type" value="Genomic_DNA"/>
</dbReference>
<proteinExistence type="predicted"/>
<comment type="caution">
    <text evidence="1">The sequence shown here is derived from an EMBL/GenBank/DDBJ whole genome shotgun (WGS) entry which is preliminary data.</text>
</comment>
<dbReference type="Proteomes" id="UP001060215">
    <property type="component" value="Chromosome 9"/>
</dbReference>
<reference evidence="1 2" key="1">
    <citation type="journal article" date="2022" name="Plant J.">
        <title>Chromosome-level genome of Camellia lanceoleosa provides a valuable resource for understanding genome evolution and self-incompatibility.</title>
        <authorList>
            <person name="Gong W."/>
            <person name="Xiao S."/>
            <person name="Wang L."/>
            <person name="Liao Z."/>
            <person name="Chang Y."/>
            <person name="Mo W."/>
            <person name="Hu G."/>
            <person name="Li W."/>
            <person name="Zhao G."/>
            <person name="Zhu H."/>
            <person name="Hu X."/>
            <person name="Ji K."/>
            <person name="Xiang X."/>
            <person name="Song Q."/>
            <person name="Yuan D."/>
            <person name="Jin S."/>
            <person name="Zhang L."/>
        </authorList>
    </citation>
    <scope>NUCLEOTIDE SEQUENCE [LARGE SCALE GENOMIC DNA]</scope>
    <source>
        <strain evidence="1">SQ_2022a</strain>
    </source>
</reference>
<evidence type="ECO:0000313" key="2">
    <source>
        <dbReference type="Proteomes" id="UP001060215"/>
    </source>
</evidence>
<name>A0ACC0GR67_9ERIC</name>
<gene>
    <name evidence="1" type="ORF">LOK49_LG08G01593</name>
</gene>